<evidence type="ECO:0000313" key="1">
    <source>
        <dbReference type="EMBL" id="SCG70432.1"/>
    </source>
</evidence>
<reference evidence="2" key="1">
    <citation type="submission" date="2016-06" db="EMBL/GenBank/DDBJ databases">
        <authorList>
            <person name="Varghese N."/>
            <person name="Submissions Spin"/>
        </authorList>
    </citation>
    <scope>NUCLEOTIDE SEQUENCE [LARGE SCALE GENOMIC DNA]</scope>
    <source>
        <strain evidence="2">DSM 45647</strain>
    </source>
</reference>
<evidence type="ECO:0000313" key="2">
    <source>
        <dbReference type="Proteomes" id="UP000199360"/>
    </source>
</evidence>
<name>A0A1C5JIR2_9ACTN</name>
<protein>
    <submittedName>
        <fullName evidence="1">Peptidase MA superfamily</fullName>
    </submittedName>
</protein>
<sequence length="298" mass="33107">MPATDLLRVRDLVPDFVAVLRECRAVPAERWPGLWRSRYLDRHPDIARVVDRDAGPPAPADVRAAVDRLHDRAADLTARAETVRGLLPDGVAASARALGWTGDGGPVECVVLVGLHRANGWAGDLDGRYALFLAVEQLDPPEDVRMLVHHEAAHVVHDRRAGIRDWPEHGVAKNLFVEGLATQVTAELDSGRPDEAYLWFGRPGHRSWLDECRRRWPAVLDRVRADLDATDPDHHAAYFLERDSPLRGDLPPRCGYLVGLAAVRRLRERHDLPELAGWPLPRVRAEMAAVLADLPVPG</sequence>
<dbReference type="STRING" id="745366.GA0070213_111139"/>
<organism evidence="1 2">
    <name type="scientific">Micromonospora humi</name>
    <dbReference type="NCBI Taxonomy" id="745366"/>
    <lineage>
        <taxon>Bacteria</taxon>
        <taxon>Bacillati</taxon>
        <taxon>Actinomycetota</taxon>
        <taxon>Actinomycetes</taxon>
        <taxon>Micromonosporales</taxon>
        <taxon>Micromonosporaceae</taxon>
        <taxon>Micromonospora</taxon>
    </lineage>
</organism>
<dbReference type="OrthoDB" id="5946241at2"/>
<accession>A0A1C5JIR2</accession>
<gene>
    <name evidence="1" type="ORF">GA0070213_111139</name>
</gene>
<dbReference type="EMBL" id="FMDM01000011">
    <property type="protein sequence ID" value="SCG70432.1"/>
    <property type="molecule type" value="Genomic_DNA"/>
</dbReference>
<dbReference type="RefSeq" id="WP_091067339.1">
    <property type="nucleotide sequence ID" value="NZ_FMDM01000011.1"/>
</dbReference>
<dbReference type="Proteomes" id="UP000199360">
    <property type="component" value="Unassembled WGS sequence"/>
</dbReference>
<keyword evidence="2" id="KW-1185">Reference proteome</keyword>
<dbReference type="AlphaFoldDB" id="A0A1C5JIR2"/>
<proteinExistence type="predicted"/>